<keyword evidence="7 15" id="KW-0547">Nucleotide-binding</keyword>
<comment type="caution">
    <text evidence="19">The sequence shown here is derived from an EMBL/GenBank/DDBJ whole genome shotgun (WGS) entry which is preliminary data.</text>
</comment>
<evidence type="ECO:0000313" key="20">
    <source>
        <dbReference type="Proteomes" id="UP001153555"/>
    </source>
</evidence>
<comment type="similarity">
    <text evidence="16">Belongs to the protein kinase superfamily.</text>
</comment>
<sequence>MLNLALRIIIGIACVLWLLIYKIRRRHLSTFDFIESFLQSNNDLMPIRYSYKDIKKMTSGFRDKLGQGGYGSVYKGKLRSGHTVAIKLLDNKNSRKDNGQDFINEIASIGRIHHVNVVKLVGYYAGRLSNRRALVFDFMPNGSLERYIFTRPEESRNLLSWEKKYEIAIGVAKGIEYLHRGCDIQILHFDIKPHNILLDDKFTPKISDFGLARLYAVNDNTVTLTAARGTIGYVAPELINRTIGGVSYKADVYSFGMLLMEMVGMNRNIMRNDQESSQYFPHWIYDWLDKGKDIETGDAEIEWFASITQ</sequence>
<evidence type="ECO:0000256" key="16">
    <source>
        <dbReference type="RuleBase" id="RU000304"/>
    </source>
</evidence>
<evidence type="ECO:0000256" key="15">
    <source>
        <dbReference type="PROSITE-ProRule" id="PRU10141"/>
    </source>
</evidence>
<comment type="subcellular location">
    <subcellularLocation>
        <location evidence="1">Membrane</location>
        <topology evidence="1">Single-pass type I membrane protein</topology>
    </subcellularLocation>
</comment>
<dbReference type="PANTHER" id="PTHR27009">
    <property type="entry name" value="RUST RESISTANCE KINASE LR10-RELATED"/>
    <property type="match status" value="1"/>
</dbReference>
<keyword evidence="12" id="KW-0325">Glycoprotein</keyword>
<keyword evidence="10 17" id="KW-1133">Transmembrane helix</keyword>
<keyword evidence="5 17" id="KW-0812">Transmembrane</keyword>
<protein>
    <recommendedName>
        <fullName evidence="2">non-specific serine/threonine protein kinase</fullName>
        <ecNumber evidence="2">2.7.11.1</ecNumber>
    </recommendedName>
</protein>
<dbReference type="GO" id="GO:0016020">
    <property type="term" value="C:membrane"/>
    <property type="evidence" value="ECO:0007669"/>
    <property type="project" value="UniProtKB-SubCell"/>
</dbReference>
<evidence type="ECO:0000256" key="9">
    <source>
        <dbReference type="ARBA" id="ARBA00022840"/>
    </source>
</evidence>
<evidence type="ECO:0000256" key="3">
    <source>
        <dbReference type="ARBA" id="ARBA00022527"/>
    </source>
</evidence>
<dbReference type="Gene3D" id="1.10.510.10">
    <property type="entry name" value="Transferase(Phosphotransferase) domain 1"/>
    <property type="match status" value="1"/>
</dbReference>
<evidence type="ECO:0000256" key="1">
    <source>
        <dbReference type="ARBA" id="ARBA00004479"/>
    </source>
</evidence>
<dbReference type="InterPro" id="IPR017441">
    <property type="entry name" value="Protein_kinase_ATP_BS"/>
</dbReference>
<dbReference type="EMBL" id="CACSLK010030875">
    <property type="protein sequence ID" value="CAA0838176.1"/>
    <property type="molecule type" value="Genomic_DNA"/>
</dbReference>
<reference evidence="19" key="1">
    <citation type="submission" date="2019-12" db="EMBL/GenBank/DDBJ databases">
        <authorList>
            <person name="Scholes J."/>
        </authorList>
    </citation>
    <scope>NUCLEOTIDE SEQUENCE</scope>
</reference>
<gene>
    <name evidence="19" type="ORF">SHERM_04785</name>
</gene>
<evidence type="ECO:0000256" key="7">
    <source>
        <dbReference type="ARBA" id="ARBA00022741"/>
    </source>
</evidence>
<dbReference type="GO" id="GO:0005524">
    <property type="term" value="F:ATP binding"/>
    <property type="evidence" value="ECO:0007669"/>
    <property type="project" value="UniProtKB-UniRule"/>
</dbReference>
<dbReference type="InterPro" id="IPR008271">
    <property type="entry name" value="Ser/Thr_kinase_AS"/>
</dbReference>
<evidence type="ECO:0000256" key="13">
    <source>
        <dbReference type="ARBA" id="ARBA00047899"/>
    </source>
</evidence>
<name>A0A9N7RMP5_STRHE</name>
<keyword evidence="4" id="KW-0808">Transferase</keyword>
<dbReference type="OrthoDB" id="894094at2759"/>
<evidence type="ECO:0000256" key="4">
    <source>
        <dbReference type="ARBA" id="ARBA00022679"/>
    </source>
</evidence>
<evidence type="ECO:0000256" key="5">
    <source>
        <dbReference type="ARBA" id="ARBA00022692"/>
    </source>
</evidence>
<evidence type="ECO:0000256" key="10">
    <source>
        <dbReference type="ARBA" id="ARBA00022989"/>
    </source>
</evidence>
<keyword evidence="8 19" id="KW-0418">Kinase</keyword>
<evidence type="ECO:0000256" key="12">
    <source>
        <dbReference type="ARBA" id="ARBA00023180"/>
    </source>
</evidence>
<accession>A0A9N7RMP5</accession>
<dbReference type="Pfam" id="PF00069">
    <property type="entry name" value="Pkinase"/>
    <property type="match status" value="1"/>
</dbReference>
<dbReference type="InterPro" id="IPR011009">
    <property type="entry name" value="Kinase-like_dom_sf"/>
</dbReference>
<evidence type="ECO:0000256" key="2">
    <source>
        <dbReference type="ARBA" id="ARBA00012513"/>
    </source>
</evidence>
<keyword evidence="9 15" id="KW-0067">ATP-binding</keyword>
<comment type="catalytic activity">
    <reaction evidence="14">
        <text>L-seryl-[protein] + ATP = O-phospho-L-seryl-[protein] + ADP + H(+)</text>
        <dbReference type="Rhea" id="RHEA:17989"/>
        <dbReference type="Rhea" id="RHEA-COMP:9863"/>
        <dbReference type="Rhea" id="RHEA-COMP:11604"/>
        <dbReference type="ChEBI" id="CHEBI:15378"/>
        <dbReference type="ChEBI" id="CHEBI:29999"/>
        <dbReference type="ChEBI" id="CHEBI:30616"/>
        <dbReference type="ChEBI" id="CHEBI:83421"/>
        <dbReference type="ChEBI" id="CHEBI:456216"/>
        <dbReference type="EC" id="2.7.11.1"/>
    </reaction>
</comment>
<evidence type="ECO:0000256" key="11">
    <source>
        <dbReference type="ARBA" id="ARBA00023136"/>
    </source>
</evidence>
<dbReference type="PROSITE" id="PS00108">
    <property type="entry name" value="PROTEIN_KINASE_ST"/>
    <property type="match status" value="1"/>
</dbReference>
<dbReference type="EC" id="2.7.11.1" evidence="2"/>
<feature type="binding site" evidence="15">
    <location>
        <position position="87"/>
    </location>
    <ligand>
        <name>ATP</name>
        <dbReference type="ChEBI" id="CHEBI:30616"/>
    </ligand>
</feature>
<dbReference type="PROSITE" id="PS00107">
    <property type="entry name" value="PROTEIN_KINASE_ATP"/>
    <property type="match status" value="1"/>
</dbReference>
<evidence type="ECO:0000256" key="8">
    <source>
        <dbReference type="ARBA" id="ARBA00022777"/>
    </source>
</evidence>
<dbReference type="FunFam" id="1.10.510.10:FF:001023">
    <property type="entry name" value="Os07g0541700 protein"/>
    <property type="match status" value="1"/>
</dbReference>
<keyword evidence="3 16" id="KW-0723">Serine/threonine-protein kinase</keyword>
<dbReference type="AlphaFoldDB" id="A0A9N7RMP5"/>
<comment type="catalytic activity">
    <reaction evidence="13">
        <text>L-threonyl-[protein] + ATP = O-phospho-L-threonyl-[protein] + ADP + H(+)</text>
        <dbReference type="Rhea" id="RHEA:46608"/>
        <dbReference type="Rhea" id="RHEA-COMP:11060"/>
        <dbReference type="Rhea" id="RHEA-COMP:11605"/>
        <dbReference type="ChEBI" id="CHEBI:15378"/>
        <dbReference type="ChEBI" id="CHEBI:30013"/>
        <dbReference type="ChEBI" id="CHEBI:30616"/>
        <dbReference type="ChEBI" id="CHEBI:61977"/>
        <dbReference type="ChEBI" id="CHEBI:456216"/>
        <dbReference type="EC" id="2.7.11.1"/>
    </reaction>
</comment>
<keyword evidence="11 17" id="KW-0472">Membrane</keyword>
<keyword evidence="20" id="KW-1185">Reference proteome</keyword>
<evidence type="ECO:0000256" key="6">
    <source>
        <dbReference type="ARBA" id="ARBA00022729"/>
    </source>
</evidence>
<dbReference type="Gene3D" id="3.30.200.20">
    <property type="entry name" value="Phosphorylase Kinase, domain 1"/>
    <property type="match status" value="1"/>
</dbReference>
<evidence type="ECO:0000313" key="19">
    <source>
        <dbReference type="EMBL" id="CAA0838176.1"/>
    </source>
</evidence>
<keyword evidence="6" id="KW-0732">Signal</keyword>
<dbReference type="SUPFAM" id="SSF56112">
    <property type="entry name" value="Protein kinase-like (PK-like)"/>
    <property type="match status" value="1"/>
</dbReference>
<evidence type="ECO:0000259" key="18">
    <source>
        <dbReference type="PROSITE" id="PS50011"/>
    </source>
</evidence>
<feature type="domain" description="Protein kinase" evidence="18">
    <location>
        <begin position="59"/>
        <end position="309"/>
    </location>
</feature>
<dbReference type="PROSITE" id="PS50011">
    <property type="entry name" value="PROTEIN_KINASE_DOM"/>
    <property type="match status" value="1"/>
</dbReference>
<dbReference type="InterPro" id="IPR000719">
    <property type="entry name" value="Prot_kinase_dom"/>
</dbReference>
<dbReference type="Proteomes" id="UP001153555">
    <property type="component" value="Unassembled WGS sequence"/>
</dbReference>
<organism evidence="19 20">
    <name type="scientific">Striga hermonthica</name>
    <name type="common">Purple witchweed</name>
    <name type="synonym">Buchnera hermonthica</name>
    <dbReference type="NCBI Taxonomy" id="68872"/>
    <lineage>
        <taxon>Eukaryota</taxon>
        <taxon>Viridiplantae</taxon>
        <taxon>Streptophyta</taxon>
        <taxon>Embryophyta</taxon>
        <taxon>Tracheophyta</taxon>
        <taxon>Spermatophyta</taxon>
        <taxon>Magnoliopsida</taxon>
        <taxon>eudicotyledons</taxon>
        <taxon>Gunneridae</taxon>
        <taxon>Pentapetalae</taxon>
        <taxon>asterids</taxon>
        <taxon>lamiids</taxon>
        <taxon>Lamiales</taxon>
        <taxon>Orobanchaceae</taxon>
        <taxon>Buchnereae</taxon>
        <taxon>Striga</taxon>
    </lineage>
</organism>
<evidence type="ECO:0000256" key="14">
    <source>
        <dbReference type="ARBA" id="ARBA00048679"/>
    </source>
</evidence>
<dbReference type="InterPro" id="IPR045874">
    <property type="entry name" value="LRK10/LRL21-25-like"/>
</dbReference>
<proteinExistence type="inferred from homology"/>
<keyword evidence="19" id="KW-0675">Receptor</keyword>
<feature type="transmembrane region" description="Helical" evidence="17">
    <location>
        <begin position="6"/>
        <end position="23"/>
    </location>
</feature>
<dbReference type="GO" id="GO:0004674">
    <property type="term" value="F:protein serine/threonine kinase activity"/>
    <property type="evidence" value="ECO:0007669"/>
    <property type="project" value="UniProtKB-KW"/>
</dbReference>
<evidence type="ECO:0000256" key="17">
    <source>
        <dbReference type="SAM" id="Phobius"/>
    </source>
</evidence>
<dbReference type="SMART" id="SM00220">
    <property type="entry name" value="S_TKc"/>
    <property type="match status" value="1"/>
</dbReference>